<dbReference type="EMBL" id="JAGDYL010000001">
    <property type="protein sequence ID" value="MBO1803938.1"/>
    <property type="molecule type" value="Genomic_DNA"/>
</dbReference>
<dbReference type="AlphaFoldDB" id="A0A939LVY7"/>
<feature type="binding site" evidence="12">
    <location>
        <begin position="218"/>
        <end position="223"/>
    </location>
    <ligand>
        <name>ATP</name>
        <dbReference type="ChEBI" id="CHEBI:30616"/>
    </ligand>
</feature>
<dbReference type="GO" id="GO:0046872">
    <property type="term" value="F:metal ion binding"/>
    <property type="evidence" value="ECO:0007669"/>
    <property type="project" value="UniProtKB-KW"/>
</dbReference>
<dbReference type="Proteomes" id="UP000664398">
    <property type="component" value="Unassembled WGS sequence"/>
</dbReference>
<dbReference type="CDD" id="cd01174">
    <property type="entry name" value="ribokinase"/>
    <property type="match status" value="1"/>
</dbReference>
<protein>
    <recommendedName>
        <fullName evidence="3 12">Ribokinase</fullName>
        <shortName evidence="12">RK</shortName>
        <ecNumber evidence="2 12">2.7.1.15</ecNumber>
    </recommendedName>
</protein>
<keyword evidence="11 12" id="KW-0119">Carbohydrate metabolism</keyword>
<keyword evidence="5 12" id="KW-0479">Metal-binding</keyword>
<evidence type="ECO:0000256" key="4">
    <source>
        <dbReference type="ARBA" id="ARBA00022679"/>
    </source>
</evidence>
<dbReference type="SUPFAM" id="SSF53613">
    <property type="entry name" value="Ribokinase-like"/>
    <property type="match status" value="1"/>
</dbReference>
<dbReference type="Pfam" id="PF00294">
    <property type="entry name" value="PfkB"/>
    <property type="match status" value="1"/>
</dbReference>
<feature type="binding site" evidence="12">
    <location>
        <begin position="40"/>
        <end position="44"/>
    </location>
    <ligand>
        <name>substrate</name>
    </ligand>
</feature>
<dbReference type="PRINTS" id="PR00990">
    <property type="entry name" value="RIBOKINASE"/>
</dbReference>
<dbReference type="InterPro" id="IPR011877">
    <property type="entry name" value="Ribokinase"/>
</dbReference>
<comment type="function">
    <text evidence="12">Catalyzes the phosphorylation of ribose at O-5 in a reaction requiring ATP and magnesium. The resulting D-ribose-5-phosphate can then be used either for sythesis of nucleotides, histidine, and tryptophan, or as a component of the pentose phosphate pathway.</text>
</comment>
<dbReference type="InterPro" id="IPR029056">
    <property type="entry name" value="Ribokinase-like"/>
</dbReference>
<keyword evidence="7 12" id="KW-0418">Kinase</keyword>
<comment type="similarity">
    <text evidence="12">Belongs to the carbohydrate kinase PfkB family. Ribokinase subfamily.</text>
</comment>
<evidence type="ECO:0000256" key="9">
    <source>
        <dbReference type="ARBA" id="ARBA00022842"/>
    </source>
</evidence>
<feature type="active site" description="Proton acceptor" evidence="12">
    <location>
        <position position="250"/>
    </location>
</feature>
<comment type="similarity">
    <text evidence="1">Belongs to the carbohydrate kinase pfkB family.</text>
</comment>
<evidence type="ECO:0000256" key="2">
    <source>
        <dbReference type="ARBA" id="ARBA00012035"/>
    </source>
</evidence>
<dbReference type="GO" id="GO:0019303">
    <property type="term" value="P:D-ribose catabolic process"/>
    <property type="evidence" value="ECO:0007669"/>
    <property type="project" value="UniProtKB-UniRule"/>
</dbReference>
<feature type="binding site" evidence="12">
    <location>
        <position position="184"/>
    </location>
    <ligand>
        <name>ATP</name>
        <dbReference type="ChEBI" id="CHEBI:30616"/>
    </ligand>
</feature>
<dbReference type="Gene3D" id="3.40.1190.20">
    <property type="match status" value="1"/>
</dbReference>
<dbReference type="PROSITE" id="PS00584">
    <property type="entry name" value="PFKB_KINASES_2"/>
    <property type="match status" value="1"/>
</dbReference>
<evidence type="ECO:0000256" key="5">
    <source>
        <dbReference type="ARBA" id="ARBA00022723"/>
    </source>
</evidence>
<comment type="activity regulation">
    <text evidence="12">Activated by a monovalent cation that binds near, but not in, the active site. The most likely occupant of the site in vivo is potassium. Ion binding induces a conformational change that may alter substrate affinity.</text>
</comment>
<feature type="binding site" evidence="12">
    <location>
        <position position="289"/>
    </location>
    <ligand>
        <name>K(+)</name>
        <dbReference type="ChEBI" id="CHEBI:29103"/>
    </ligand>
</feature>
<dbReference type="GO" id="GO:0004747">
    <property type="term" value="F:ribokinase activity"/>
    <property type="evidence" value="ECO:0007669"/>
    <property type="project" value="UniProtKB-UniRule"/>
</dbReference>
<keyword evidence="10 12" id="KW-0630">Potassium</keyword>
<feature type="domain" description="Carbohydrate kinase PfkB" evidence="13">
    <location>
        <begin position="4"/>
        <end position="289"/>
    </location>
</feature>
<feature type="binding site" evidence="12">
    <location>
        <position position="244"/>
    </location>
    <ligand>
        <name>K(+)</name>
        <dbReference type="ChEBI" id="CHEBI:29103"/>
    </ligand>
</feature>
<evidence type="ECO:0000313" key="14">
    <source>
        <dbReference type="EMBL" id="MBO1803938.1"/>
    </source>
</evidence>
<feature type="binding site" evidence="12">
    <location>
        <position position="250"/>
    </location>
    <ligand>
        <name>substrate</name>
    </ligand>
</feature>
<keyword evidence="15" id="KW-1185">Reference proteome</keyword>
<comment type="caution">
    <text evidence="12">Lacks conserved residue(s) required for the propagation of feature annotation.</text>
</comment>
<comment type="cofactor">
    <cofactor evidence="12">
        <name>Mg(2+)</name>
        <dbReference type="ChEBI" id="CHEBI:18420"/>
    </cofactor>
    <text evidence="12">Requires a divalent cation, most likely magnesium in vivo, as an electrophilic catalyst to aid phosphoryl group transfer. It is the chelate of the metal and the nucleotide that is the actual substrate.</text>
</comment>
<comment type="catalytic activity">
    <reaction evidence="12">
        <text>D-ribose + ATP = D-ribose 5-phosphate + ADP + H(+)</text>
        <dbReference type="Rhea" id="RHEA:13697"/>
        <dbReference type="ChEBI" id="CHEBI:15378"/>
        <dbReference type="ChEBI" id="CHEBI:30616"/>
        <dbReference type="ChEBI" id="CHEBI:47013"/>
        <dbReference type="ChEBI" id="CHEBI:78346"/>
        <dbReference type="ChEBI" id="CHEBI:456216"/>
        <dbReference type="EC" id="2.7.1.15"/>
    </reaction>
</comment>
<dbReference type="EC" id="2.7.1.15" evidence="2 12"/>
<evidence type="ECO:0000256" key="12">
    <source>
        <dbReference type="HAMAP-Rule" id="MF_01987"/>
    </source>
</evidence>
<evidence type="ECO:0000256" key="1">
    <source>
        <dbReference type="ARBA" id="ARBA00005380"/>
    </source>
</evidence>
<gene>
    <name evidence="12" type="primary">rbsK</name>
    <name evidence="14" type="ORF">J4H91_01200</name>
</gene>
<feature type="binding site" evidence="12">
    <location>
        <position position="140"/>
    </location>
    <ligand>
        <name>substrate</name>
    </ligand>
</feature>
<keyword evidence="4 12" id="KW-0808">Transferase</keyword>
<evidence type="ECO:0000256" key="7">
    <source>
        <dbReference type="ARBA" id="ARBA00022777"/>
    </source>
</evidence>
<dbReference type="InterPro" id="IPR002173">
    <property type="entry name" value="Carboh/pur_kinase_PfkB_CS"/>
</dbReference>
<comment type="subunit">
    <text evidence="12">Homodimer.</text>
</comment>
<dbReference type="GO" id="GO:0005524">
    <property type="term" value="F:ATP binding"/>
    <property type="evidence" value="ECO:0007669"/>
    <property type="project" value="UniProtKB-UniRule"/>
</dbReference>
<name>A0A939LVY7_9MICO</name>
<keyword evidence="6 12" id="KW-0547">Nucleotide-binding</keyword>
<dbReference type="PANTHER" id="PTHR10584:SF166">
    <property type="entry name" value="RIBOKINASE"/>
    <property type="match status" value="1"/>
</dbReference>
<dbReference type="HAMAP" id="MF_01987">
    <property type="entry name" value="Ribokinase"/>
    <property type="match status" value="1"/>
</dbReference>
<evidence type="ECO:0000313" key="15">
    <source>
        <dbReference type="Proteomes" id="UP000664398"/>
    </source>
</evidence>
<comment type="subcellular location">
    <subcellularLocation>
        <location evidence="12">Cytoplasm</location>
    </subcellularLocation>
</comment>
<dbReference type="GO" id="GO:0005829">
    <property type="term" value="C:cytosol"/>
    <property type="evidence" value="ECO:0007669"/>
    <property type="project" value="TreeGrafter"/>
</dbReference>
<evidence type="ECO:0000256" key="3">
    <source>
        <dbReference type="ARBA" id="ARBA00016943"/>
    </source>
</evidence>
<evidence type="ECO:0000256" key="10">
    <source>
        <dbReference type="ARBA" id="ARBA00022958"/>
    </source>
</evidence>
<feature type="binding site" evidence="12">
    <location>
        <position position="280"/>
    </location>
    <ligand>
        <name>K(+)</name>
        <dbReference type="ChEBI" id="CHEBI:29103"/>
    </ligand>
</feature>
<feature type="binding site" evidence="12">
    <location>
        <position position="283"/>
    </location>
    <ligand>
        <name>K(+)</name>
        <dbReference type="ChEBI" id="CHEBI:29103"/>
    </ligand>
</feature>
<dbReference type="RefSeq" id="WP_208044417.1">
    <property type="nucleotide sequence ID" value="NZ_JAGDYL010000001.1"/>
</dbReference>
<dbReference type="PANTHER" id="PTHR10584">
    <property type="entry name" value="SUGAR KINASE"/>
    <property type="match status" value="1"/>
</dbReference>
<keyword evidence="8 12" id="KW-0067">ATP-binding</keyword>
<feature type="binding site" evidence="12">
    <location>
        <begin position="12"/>
        <end position="14"/>
    </location>
    <ligand>
        <name>substrate</name>
    </ligand>
</feature>
<feature type="binding site" evidence="12">
    <location>
        <position position="285"/>
    </location>
    <ligand>
        <name>K(+)</name>
        <dbReference type="ChEBI" id="CHEBI:29103"/>
    </ligand>
</feature>
<feature type="binding site" evidence="12">
    <location>
        <begin position="249"/>
        <end position="250"/>
    </location>
    <ligand>
        <name>ATP</name>
        <dbReference type="ChEBI" id="CHEBI:30616"/>
    </ligand>
</feature>
<dbReference type="InterPro" id="IPR002139">
    <property type="entry name" value="Ribo/fructo_kinase"/>
</dbReference>
<comment type="pathway">
    <text evidence="12">Carbohydrate metabolism; D-ribose degradation; D-ribose 5-phosphate from beta-D-ribopyranose: step 2/2.</text>
</comment>
<evidence type="ECO:0000259" key="13">
    <source>
        <dbReference type="Pfam" id="PF00294"/>
    </source>
</evidence>
<accession>A0A939LVY7</accession>
<evidence type="ECO:0000256" key="6">
    <source>
        <dbReference type="ARBA" id="ARBA00022741"/>
    </source>
</evidence>
<dbReference type="InterPro" id="IPR011611">
    <property type="entry name" value="PfkB_dom"/>
</dbReference>
<keyword evidence="12" id="KW-0963">Cytoplasm</keyword>
<feature type="binding site" evidence="12">
    <location>
        <position position="246"/>
    </location>
    <ligand>
        <name>K(+)</name>
        <dbReference type="ChEBI" id="CHEBI:29103"/>
    </ligand>
</feature>
<proteinExistence type="inferred from homology"/>
<organism evidence="14 15">
    <name type="scientific">Leucobacter ruminantium</name>
    <dbReference type="NCBI Taxonomy" id="1289170"/>
    <lineage>
        <taxon>Bacteria</taxon>
        <taxon>Bacillati</taxon>
        <taxon>Actinomycetota</taxon>
        <taxon>Actinomycetes</taxon>
        <taxon>Micrococcales</taxon>
        <taxon>Microbacteriaceae</taxon>
        <taxon>Leucobacter</taxon>
    </lineage>
</organism>
<sequence>MRSDVVVVGSANADLVVEVPRRPGGGETLLGGELRTLPGGKGANQAAAAARSGANVSFLGCVGRDGNGEFLRERLAAAGVRTDSLVIVERPSGTAVIFVTPDGENSIVVSPGANAEMTVERLRGASGVLGAAKVVVISLEIPLATAVEAARIGDASGARVLFNAAPSVRLDPDTLRLCDPLVVNEHEARDVLGAGEGSDFRALAEGLRDAGARSVVITLGEHGALVLDDEGCSETPAYRVRAVDTTGAGDAFVGALAAELAAGKGLRRAVGFATAVSAVAVQRMGAQPSYAERTEVEEFMRAHAPMG</sequence>
<reference evidence="14" key="1">
    <citation type="submission" date="2021-03" db="EMBL/GenBank/DDBJ databases">
        <title>Leucobacter chromiisoli sp. nov., isolated from chromium-containing soil of chemical plant.</title>
        <authorList>
            <person name="Xu Z."/>
        </authorList>
    </citation>
    <scope>NUCLEOTIDE SEQUENCE</scope>
    <source>
        <strain evidence="14">A2</strain>
    </source>
</reference>
<comment type="caution">
    <text evidence="14">The sequence shown here is derived from an EMBL/GenBank/DDBJ whole genome shotgun (WGS) entry which is preliminary data.</text>
</comment>
<evidence type="ECO:0000256" key="11">
    <source>
        <dbReference type="ARBA" id="ARBA00023277"/>
    </source>
</evidence>
<evidence type="ECO:0000256" key="8">
    <source>
        <dbReference type="ARBA" id="ARBA00022840"/>
    </source>
</evidence>
<keyword evidence="9 12" id="KW-0460">Magnesium</keyword>